<dbReference type="InterPro" id="IPR002355">
    <property type="entry name" value="Cu_oxidase_Cu_BS"/>
</dbReference>
<dbReference type="AlphaFoldDB" id="A0ABD0LLM7"/>
<evidence type="ECO:0000256" key="5">
    <source>
        <dbReference type="SAM" id="MobiDB-lite"/>
    </source>
</evidence>
<sequence>MKFPLLITDIPLPYKTDTHWLAVKPEVAAAAGGPTPEFAVVGSLATAGRPSFQLKTARARVTRTGNTGINSNHPKHPRRSENGLSAGIKRPRSPESRSLNGPIAHWPACYQCPFNVSDCYRQHCVAAGGNIRALLTINRQMPGPAIQVCEGDTVVVAVTNMLEDGLSTSIHWHGQHMHGTPYMDGMGYKFKADPAGSHWYHAHTGMQSADGLFGALIVRQPTNYDPNDNLYDLDLPEHVIIVNDWLSELSMARYVTMMHKIYDLTQPRHVLVNGRGRNYNVTGSDGAHAQTPLDVLHVQKGKKYRMRLISTAPACPMQVSVDDHQLMVISVDGMPLQPRLVDTVIVHPGERYDFVLDASEDAGNYWLRVLGLWYCDFQPVRRTGAAILRYEGAPEVDPSGDRTQQRDGTLLNPILFDGNITKYGWNREITFRLPPVPILSQPEDVRSEWFCNHSTIPDHDYCQTEDLCMCTHMIRVKLNQIVELVVFHAGRILDEAGHNVHLHGHKFRLLGLDKVGRSLSRSTLEQMDARGELRRNYIKPPVRDTVNVPDGGYAIIRFTATNPGFWMFHCHTNLHLQMGMALLIQVGDYSDLPPVPDEFPRCGGMGFSNARRRPVTEQKCSTDSSASLTFMPLLFTNALLVTFLLS</sequence>
<gene>
    <name evidence="9" type="ORF">BaRGS_00008384</name>
</gene>
<dbReference type="PROSITE" id="PS00080">
    <property type="entry name" value="MULTICOPPER_OXIDASE2"/>
    <property type="match status" value="1"/>
</dbReference>
<reference evidence="9 10" key="1">
    <citation type="journal article" date="2023" name="Sci. Data">
        <title>Genome assembly of the Korean intertidal mud-creeper Batillaria attramentaria.</title>
        <authorList>
            <person name="Patra A.K."/>
            <person name="Ho P.T."/>
            <person name="Jun S."/>
            <person name="Lee S.J."/>
            <person name="Kim Y."/>
            <person name="Won Y.J."/>
        </authorList>
    </citation>
    <scope>NUCLEOTIDE SEQUENCE [LARGE SCALE GENOMIC DNA]</scope>
    <source>
        <strain evidence="9">Wonlab-2016</strain>
    </source>
</reference>
<proteinExistence type="inferred from homology"/>
<feature type="domain" description="Plastocyanin-like" evidence="7">
    <location>
        <begin position="438"/>
        <end position="587"/>
    </location>
</feature>
<evidence type="ECO:0000313" key="10">
    <source>
        <dbReference type="Proteomes" id="UP001519460"/>
    </source>
</evidence>
<evidence type="ECO:0000259" key="6">
    <source>
        <dbReference type="Pfam" id="PF00394"/>
    </source>
</evidence>
<dbReference type="Pfam" id="PF07732">
    <property type="entry name" value="Cu-oxidase_3"/>
    <property type="match status" value="1"/>
</dbReference>
<evidence type="ECO:0000256" key="3">
    <source>
        <dbReference type="ARBA" id="ARBA00023002"/>
    </source>
</evidence>
<protein>
    <submittedName>
        <fullName evidence="9">Uncharacterized protein</fullName>
    </submittedName>
</protein>
<dbReference type="FunFam" id="2.60.40.420:FF:000045">
    <property type="entry name" value="Laccase 2"/>
    <property type="match status" value="1"/>
</dbReference>
<keyword evidence="4" id="KW-0186">Copper</keyword>
<dbReference type="SUPFAM" id="SSF49503">
    <property type="entry name" value="Cupredoxins"/>
    <property type="match status" value="3"/>
</dbReference>
<keyword evidence="3" id="KW-0560">Oxidoreductase</keyword>
<dbReference type="PROSITE" id="PS00079">
    <property type="entry name" value="MULTICOPPER_OXIDASE1"/>
    <property type="match status" value="1"/>
</dbReference>
<keyword evidence="2" id="KW-0479">Metal-binding</keyword>
<dbReference type="InterPro" id="IPR033138">
    <property type="entry name" value="Cu_oxidase_CS"/>
</dbReference>
<feature type="compositionally biased region" description="Polar residues" evidence="5">
    <location>
        <begin position="63"/>
        <end position="72"/>
    </location>
</feature>
<dbReference type="CDD" id="cd13884">
    <property type="entry name" value="CuRO_2_tcLCC_insect_like"/>
    <property type="match status" value="1"/>
</dbReference>
<feature type="domain" description="Plastocyanin-like" evidence="6">
    <location>
        <begin position="238"/>
        <end position="393"/>
    </location>
</feature>
<accession>A0ABD0LLM7</accession>
<dbReference type="InterPro" id="IPR008972">
    <property type="entry name" value="Cupredoxin"/>
</dbReference>
<comment type="caution">
    <text evidence="9">The sequence shown here is derived from an EMBL/GenBank/DDBJ whole genome shotgun (WGS) entry which is preliminary data.</text>
</comment>
<dbReference type="CDD" id="cd13858">
    <property type="entry name" value="CuRO_1_tcLCC2_insect_like"/>
    <property type="match status" value="1"/>
</dbReference>
<evidence type="ECO:0000259" key="8">
    <source>
        <dbReference type="Pfam" id="PF07732"/>
    </source>
</evidence>
<keyword evidence="10" id="KW-1185">Reference proteome</keyword>
<evidence type="ECO:0000256" key="1">
    <source>
        <dbReference type="ARBA" id="ARBA00010609"/>
    </source>
</evidence>
<dbReference type="GO" id="GO:0046872">
    <property type="term" value="F:metal ion binding"/>
    <property type="evidence" value="ECO:0007669"/>
    <property type="project" value="UniProtKB-KW"/>
</dbReference>
<organism evidence="9 10">
    <name type="scientific">Batillaria attramentaria</name>
    <dbReference type="NCBI Taxonomy" id="370345"/>
    <lineage>
        <taxon>Eukaryota</taxon>
        <taxon>Metazoa</taxon>
        <taxon>Spiralia</taxon>
        <taxon>Lophotrochozoa</taxon>
        <taxon>Mollusca</taxon>
        <taxon>Gastropoda</taxon>
        <taxon>Caenogastropoda</taxon>
        <taxon>Sorbeoconcha</taxon>
        <taxon>Cerithioidea</taxon>
        <taxon>Batillariidae</taxon>
        <taxon>Batillaria</taxon>
    </lineage>
</organism>
<dbReference type="Gene3D" id="2.60.40.420">
    <property type="entry name" value="Cupredoxins - blue copper proteins"/>
    <property type="match status" value="3"/>
</dbReference>
<dbReference type="InterPro" id="IPR001117">
    <property type="entry name" value="Cu-oxidase_2nd"/>
</dbReference>
<feature type="region of interest" description="Disordered" evidence="5">
    <location>
        <begin position="62"/>
        <end position="98"/>
    </location>
</feature>
<evidence type="ECO:0000259" key="7">
    <source>
        <dbReference type="Pfam" id="PF07731"/>
    </source>
</evidence>
<dbReference type="InterPro" id="IPR045087">
    <property type="entry name" value="Cu-oxidase_fam"/>
</dbReference>
<dbReference type="InterPro" id="IPR011706">
    <property type="entry name" value="Cu-oxidase_C"/>
</dbReference>
<dbReference type="CDD" id="cd13905">
    <property type="entry name" value="CuRO_3_tcLLC2_insect_like"/>
    <property type="match status" value="1"/>
</dbReference>
<feature type="domain" description="Plastocyanin-like" evidence="8">
    <location>
        <begin position="123"/>
        <end position="221"/>
    </location>
</feature>
<dbReference type="GO" id="GO:0016491">
    <property type="term" value="F:oxidoreductase activity"/>
    <property type="evidence" value="ECO:0007669"/>
    <property type="project" value="UniProtKB-KW"/>
</dbReference>
<evidence type="ECO:0000256" key="4">
    <source>
        <dbReference type="ARBA" id="ARBA00023008"/>
    </source>
</evidence>
<evidence type="ECO:0000256" key="2">
    <source>
        <dbReference type="ARBA" id="ARBA00022723"/>
    </source>
</evidence>
<dbReference type="PANTHER" id="PTHR11709">
    <property type="entry name" value="MULTI-COPPER OXIDASE"/>
    <property type="match status" value="1"/>
</dbReference>
<dbReference type="Proteomes" id="UP001519460">
    <property type="component" value="Unassembled WGS sequence"/>
</dbReference>
<dbReference type="InterPro" id="IPR011707">
    <property type="entry name" value="Cu-oxidase-like_N"/>
</dbReference>
<dbReference type="PANTHER" id="PTHR11709:SF394">
    <property type="entry name" value="FI03373P-RELATED"/>
    <property type="match status" value="1"/>
</dbReference>
<comment type="similarity">
    <text evidence="1">Belongs to the multicopper oxidase family.</text>
</comment>
<name>A0ABD0LLM7_9CAEN</name>
<dbReference type="EMBL" id="JACVVK020000037">
    <property type="protein sequence ID" value="KAK7500477.1"/>
    <property type="molecule type" value="Genomic_DNA"/>
</dbReference>
<dbReference type="Pfam" id="PF07731">
    <property type="entry name" value="Cu-oxidase_2"/>
    <property type="match status" value="1"/>
</dbReference>
<evidence type="ECO:0000313" key="9">
    <source>
        <dbReference type="EMBL" id="KAK7500477.1"/>
    </source>
</evidence>
<dbReference type="Pfam" id="PF00394">
    <property type="entry name" value="Cu-oxidase"/>
    <property type="match status" value="1"/>
</dbReference>